<evidence type="ECO:0000313" key="2">
    <source>
        <dbReference type="EMBL" id="MEU6805745.1"/>
    </source>
</evidence>
<name>A0ABV3B8I0_9ACTN</name>
<dbReference type="RefSeq" id="WP_359700864.1">
    <property type="nucleotide sequence ID" value="NZ_JBEYXT010000232.1"/>
</dbReference>
<dbReference type="EMBL" id="JBEYXT010000232">
    <property type="protein sequence ID" value="MEU6805745.1"/>
    <property type="molecule type" value="Genomic_DNA"/>
</dbReference>
<dbReference type="PANTHER" id="PTHR34846">
    <property type="entry name" value="4-CARBOXYMUCONOLACTONE DECARBOXYLASE FAMILY PROTEIN (AFU_ORTHOLOGUE AFUA_6G11590)"/>
    <property type="match status" value="1"/>
</dbReference>
<accession>A0ABV3B8I0</accession>
<comment type="caution">
    <text evidence="2">The sequence shown here is derived from an EMBL/GenBank/DDBJ whole genome shotgun (WGS) entry which is preliminary data.</text>
</comment>
<evidence type="ECO:0000259" key="1">
    <source>
        <dbReference type="Pfam" id="PF02627"/>
    </source>
</evidence>
<evidence type="ECO:0000313" key="3">
    <source>
        <dbReference type="Proteomes" id="UP001551189"/>
    </source>
</evidence>
<protein>
    <submittedName>
        <fullName evidence="2">Carboxymuconolactone decarboxylase family protein</fullName>
    </submittedName>
</protein>
<proteinExistence type="predicted"/>
<sequence length="176" mass="19216">MSNSDYISRVALKKITPDVSAAMGSLHSAAVSAARDAKVEPEILELIRIRASQINGCAFCLDMHTKDARAQGESEQRIYALNAWRETPFFTARERAALTLTEAVTSVDEGHVPDDVYAAAAEVFDDDQLAALIWAATVINAYNRIAIATRMVPGAYQPVPKQSVQKQPVLKQSVQK</sequence>
<dbReference type="InterPro" id="IPR004675">
    <property type="entry name" value="AhpD_core"/>
</dbReference>
<dbReference type="SUPFAM" id="SSF69118">
    <property type="entry name" value="AhpD-like"/>
    <property type="match status" value="1"/>
</dbReference>
<dbReference type="Pfam" id="PF02627">
    <property type="entry name" value="CMD"/>
    <property type="match status" value="1"/>
</dbReference>
<feature type="domain" description="Carboxymuconolactone decarboxylase-like" evidence="1">
    <location>
        <begin position="17"/>
        <end position="102"/>
    </location>
</feature>
<keyword evidence="3" id="KW-1185">Reference proteome</keyword>
<gene>
    <name evidence="2" type="ORF">ABZ931_32805</name>
</gene>
<dbReference type="Proteomes" id="UP001551189">
    <property type="component" value="Unassembled WGS sequence"/>
</dbReference>
<dbReference type="InterPro" id="IPR029032">
    <property type="entry name" value="AhpD-like"/>
</dbReference>
<dbReference type="InterPro" id="IPR003779">
    <property type="entry name" value="CMD-like"/>
</dbReference>
<dbReference type="PANTHER" id="PTHR34846:SF10">
    <property type="entry name" value="CYTOPLASMIC PROTEIN"/>
    <property type="match status" value="1"/>
</dbReference>
<reference evidence="2 3" key="1">
    <citation type="submission" date="2024-06" db="EMBL/GenBank/DDBJ databases">
        <title>The Natural Products Discovery Center: Release of the First 8490 Sequenced Strains for Exploring Actinobacteria Biosynthetic Diversity.</title>
        <authorList>
            <person name="Kalkreuter E."/>
            <person name="Kautsar S.A."/>
            <person name="Yang D."/>
            <person name="Bader C.D."/>
            <person name="Teijaro C.N."/>
            <person name="Fluegel L."/>
            <person name="Davis C.M."/>
            <person name="Simpson J.R."/>
            <person name="Lauterbach L."/>
            <person name="Steele A.D."/>
            <person name="Gui C."/>
            <person name="Meng S."/>
            <person name="Li G."/>
            <person name="Viehrig K."/>
            <person name="Ye F."/>
            <person name="Su P."/>
            <person name="Kiefer A.F."/>
            <person name="Nichols A."/>
            <person name="Cepeda A.J."/>
            <person name="Yan W."/>
            <person name="Fan B."/>
            <person name="Jiang Y."/>
            <person name="Adhikari A."/>
            <person name="Zheng C.-J."/>
            <person name="Schuster L."/>
            <person name="Cowan T.M."/>
            <person name="Smanski M.J."/>
            <person name="Chevrette M.G."/>
            <person name="De Carvalho L.P.S."/>
            <person name="Shen B."/>
        </authorList>
    </citation>
    <scope>NUCLEOTIDE SEQUENCE [LARGE SCALE GENOMIC DNA]</scope>
    <source>
        <strain evidence="2 3">NPDC046851</strain>
    </source>
</reference>
<dbReference type="NCBIfam" id="TIGR00778">
    <property type="entry name" value="ahpD_dom"/>
    <property type="match status" value="1"/>
</dbReference>
<organism evidence="2 3">
    <name type="scientific">Streptomyces neyagawaensis</name>
    <dbReference type="NCBI Taxonomy" id="42238"/>
    <lineage>
        <taxon>Bacteria</taxon>
        <taxon>Bacillati</taxon>
        <taxon>Actinomycetota</taxon>
        <taxon>Actinomycetes</taxon>
        <taxon>Kitasatosporales</taxon>
        <taxon>Streptomycetaceae</taxon>
        <taxon>Streptomyces</taxon>
    </lineage>
</organism>
<dbReference type="Gene3D" id="1.20.1290.10">
    <property type="entry name" value="AhpD-like"/>
    <property type="match status" value="1"/>
</dbReference>